<sequence length="380" mass="44949">MCDIDKIIEEIISDLKIDISEQLQFELSKIISFKPACLKNIISIDEFETSLKDIIIRIFNSNPFIVMNEILSCVKEKNIIKEIDNIYTMEEDLQKDLLTIQDSINLEEFSIITKVYEPEVYEKTFEDNENYIDYIKYNINYIDYYEKKLVLDGVLNNYLLNIYDAENSGLILKCDVRGVLKDENMMPFLEYILDACVNITYKNNKMAFFNLFAAIDSYIELLYEKVFSFYIENYTYYIENVKDCVEEFYEFLNEGDKGKIISEVNEFLKRKIKYFSNNSRRLINEKLKPIIKELDPTKEIYFEFDNIISYLLKAEKIRNTIAHGGRNIQNYNVGELFYNVLSLIFSITTSDDACLSNWSKVLCRAYYCSDSNYKCFEISE</sequence>
<accession>A0ABS4GGJ9</accession>
<reference evidence="1 2" key="1">
    <citation type="submission" date="2021-03" db="EMBL/GenBank/DDBJ databases">
        <title>Genomic Encyclopedia of Type Strains, Phase IV (KMG-IV): sequencing the most valuable type-strain genomes for metagenomic binning, comparative biology and taxonomic classification.</title>
        <authorList>
            <person name="Goeker M."/>
        </authorList>
    </citation>
    <scope>NUCLEOTIDE SEQUENCE [LARGE SCALE GENOMIC DNA]</scope>
    <source>
        <strain evidence="1 2">DSM 24004</strain>
    </source>
</reference>
<evidence type="ECO:0000313" key="1">
    <source>
        <dbReference type="EMBL" id="MBP1926828.1"/>
    </source>
</evidence>
<proteinExistence type="predicted"/>
<dbReference type="EMBL" id="JAGGKS010000008">
    <property type="protein sequence ID" value="MBP1926828.1"/>
    <property type="molecule type" value="Genomic_DNA"/>
</dbReference>
<keyword evidence="2" id="KW-1185">Reference proteome</keyword>
<protein>
    <recommendedName>
        <fullName evidence="3">Apea-like HEPN domain-containing protein</fullName>
    </recommendedName>
</protein>
<gene>
    <name evidence="1" type="ORF">J2Z76_002698</name>
</gene>
<evidence type="ECO:0000313" key="2">
    <source>
        <dbReference type="Proteomes" id="UP001519342"/>
    </source>
</evidence>
<organism evidence="1 2">
    <name type="scientific">Sedimentibacter acidaminivorans</name>
    <dbReference type="NCBI Taxonomy" id="913099"/>
    <lineage>
        <taxon>Bacteria</taxon>
        <taxon>Bacillati</taxon>
        <taxon>Bacillota</taxon>
        <taxon>Tissierellia</taxon>
        <taxon>Sedimentibacter</taxon>
    </lineage>
</organism>
<comment type="caution">
    <text evidence="1">The sequence shown here is derived from an EMBL/GenBank/DDBJ whole genome shotgun (WGS) entry which is preliminary data.</text>
</comment>
<evidence type="ECO:0008006" key="3">
    <source>
        <dbReference type="Google" id="ProtNLM"/>
    </source>
</evidence>
<name>A0ABS4GGJ9_9FIRM</name>
<dbReference type="Proteomes" id="UP001519342">
    <property type="component" value="Unassembled WGS sequence"/>
</dbReference>
<dbReference type="RefSeq" id="WP_209512548.1">
    <property type="nucleotide sequence ID" value="NZ_JAGGKS010000008.1"/>
</dbReference>